<dbReference type="EMBL" id="HBJA01147366">
    <property type="protein sequence ID" value="CAE0839249.1"/>
    <property type="molecule type" value="Transcribed_RNA"/>
</dbReference>
<sequence length="510" mass="54615">MDGTTGYDAVIVCTSNIGQEKYWQGRLEATLGQAAKEGALILAVHEDWGKDGAGNGLGTLYAYTKARAKAKELGVDLDEKLQGGWAVAIFHTAGKGTRLAPLPGSENNNKPGVKLVSTMTIGREKTELTILEAVIRQTNSYAPYRKGRCSVFWGDQIFVPSAGTPSSGAHHADILACLGEMPTAEQWAERGLEKYGLIAVAESGEATQVEKVSHATAMSLLSSFGPIKKVGPSLGSFSISAALLLAMLEEFAVELEGKAAKLDSDPHFWMPLTLSAESYGSIMTGKGVAEADSTAHYARMSAFKTKFLEANPGPGLFGCIDAGSSSYWWDYGMLKLYRKNNMLVTQDSKEAAALRTFLRITDKKAGSTIAADVDEESVVLGSDVRKGTVRCSVCASVIAGELDVKDCLLVNVTAKKIKAQNCVLYNITDDSDEGLEFPDGAVRADVIVPGQDKLVVKSHIDTDGGKVWKQKLEGNAMSFEEVYFMNADVDISEAQRLAKQAAKGVSTQLR</sequence>
<evidence type="ECO:0000313" key="1">
    <source>
        <dbReference type="EMBL" id="CAE0839249.1"/>
    </source>
</evidence>
<dbReference type="AlphaFoldDB" id="A0A7S4GK83"/>
<gene>
    <name evidence="1" type="ORF">EGYM00163_LOCUS50621</name>
</gene>
<proteinExistence type="predicted"/>
<organism evidence="1">
    <name type="scientific">Eutreptiella gymnastica</name>
    <dbReference type="NCBI Taxonomy" id="73025"/>
    <lineage>
        <taxon>Eukaryota</taxon>
        <taxon>Discoba</taxon>
        <taxon>Euglenozoa</taxon>
        <taxon>Euglenida</taxon>
        <taxon>Spirocuta</taxon>
        <taxon>Euglenophyceae</taxon>
        <taxon>Eutreptiales</taxon>
        <taxon>Eutreptiaceae</taxon>
        <taxon>Eutreptiella</taxon>
    </lineage>
</organism>
<protein>
    <submittedName>
        <fullName evidence="1">Uncharacterized protein</fullName>
    </submittedName>
</protein>
<accession>A0A7S4GK83</accession>
<reference evidence="1" key="1">
    <citation type="submission" date="2021-01" db="EMBL/GenBank/DDBJ databases">
        <authorList>
            <person name="Corre E."/>
            <person name="Pelletier E."/>
            <person name="Niang G."/>
            <person name="Scheremetjew M."/>
            <person name="Finn R."/>
            <person name="Kale V."/>
            <person name="Holt S."/>
            <person name="Cochrane G."/>
            <person name="Meng A."/>
            <person name="Brown T."/>
            <person name="Cohen L."/>
        </authorList>
    </citation>
    <scope>NUCLEOTIDE SEQUENCE</scope>
    <source>
        <strain evidence="1">CCMP1594</strain>
    </source>
</reference>
<name>A0A7S4GK83_9EUGL</name>